<keyword evidence="7" id="KW-1185">Reference proteome</keyword>
<accession>A0ABP9SN20</accession>
<evidence type="ECO:0000259" key="5">
    <source>
        <dbReference type="Pfam" id="PF00496"/>
    </source>
</evidence>
<dbReference type="PROSITE" id="PS51318">
    <property type="entry name" value="TAT"/>
    <property type="match status" value="1"/>
</dbReference>
<dbReference type="PIRSF" id="PIRSF002741">
    <property type="entry name" value="MppA"/>
    <property type="match status" value="1"/>
</dbReference>
<dbReference type="EMBL" id="BAABKK010000024">
    <property type="protein sequence ID" value="GAA5198090.1"/>
    <property type="molecule type" value="Genomic_DNA"/>
</dbReference>
<evidence type="ECO:0000256" key="1">
    <source>
        <dbReference type="ARBA" id="ARBA00004196"/>
    </source>
</evidence>
<dbReference type="InterPro" id="IPR039424">
    <property type="entry name" value="SBP_5"/>
</dbReference>
<evidence type="ECO:0000313" key="7">
    <source>
        <dbReference type="Proteomes" id="UP001500200"/>
    </source>
</evidence>
<dbReference type="RefSeq" id="WP_345451031.1">
    <property type="nucleotide sequence ID" value="NZ_BAABKK010000024.1"/>
</dbReference>
<evidence type="ECO:0000256" key="2">
    <source>
        <dbReference type="ARBA" id="ARBA00005695"/>
    </source>
</evidence>
<dbReference type="Gene3D" id="3.10.105.10">
    <property type="entry name" value="Dipeptide-binding Protein, Domain 3"/>
    <property type="match status" value="1"/>
</dbReference>
<dbReference type="SUPFAM" id="SSF53850">
    <property type="entry name" value="Periplasmic binding protein-like II"/>
    <property type="match status" value="1"/>
</dbReference>
<dbReference type="CDD" id="cd00995">
    <property type="entry name" value="PBP2_NikA_DppA_OppA_like"/>
    <property type="match status" value="1"/>
</dbReference>
<evidence type="ECO:0000313" key="6">
    <source>
        <dbReference type="EMBL" id="GAA5198090.1"/>
    </source>
</evidence>
<gene>
    <name evidence="6" type="ORF">GCM10023346_34420</name>
</gene>
<comment type="subcellular location">
    <subcellularLocation>
        <location evidence="1">Cell envelope</location>
    </subcellularLocation>
</comment>
<protein>
    <submittedName>
        <fullName evidence="6">ABC transporter substrate-binding protein</fullName>
    </submittedName>
</protein>
<evidence type="ECO:0000256" key="4">
    <source>
        <dbReference type="ARBA" id="ARBA00022729"/>
    </source>
</evidence>
<evidence type="ECO:0000256" key="3">
    <source>
        <dbReference type="ARBA" id="ARBA00022448"/>
    </source>
</evidence>
<comment type="similarity">
    <text evidence="2">Belongs to the bacterial solute-binding protein 5 family.</text>
</comment>
<dbReference type="Proteomes" id="UP001500200">
    <property type="component" value="Unassembled WGS sequence"/>
</dbReference>
<reference evidence="7" key="1">
    <citation type="journal article" date="2019" name="Int. J. Syst. Evol. Microbiol.">
        <title>The Global Catalogue of Microorganisms (GCM) 10K type strain sequencing project: providing services to taxonomists for standard genome sequencing and annotation.</title>
        <authorList>
            <consortium name="The Broad Institute Genomics Platform"/>
            <consortium name="The Broad Institute Genome Sequencing Center for Infectious Disease"/>
            <person name="Wu L."/>
            <person name="Ma J."/>
        </authorList>
    </citation>
    <scope>NUCLEOTIDE SEQUENCE [LARGE SCALE GENOMIC DNA]</scope>
    <source>
        <strain evidence="7">JCM 18514</strain>
    </source>
</reference>
<dbReference type="PANTHER" id="PTHR30290">
    <property type="entry name" value="PERIPLASMIC BINDING COMPONENT OF ABC TRANSPORTER"/>
    <property type="match status" value="1"/>
</dbReference>
<feature type="domain" description="Solute-binding protein family 5" evidence="5">
    <location>
        <begin position="104"/>
        <end position="455"/>
    </location>
</feature>
<dbReference type="Gene3D" id="3.90.76.10">
    <property type="entry name" value="Dipeptide-binding Protein, Domain 1"/>
    <property type="match status" value="1"/>
</dbReference>
<keyword evidence="4" id="KW-0732">Signal</keyword>
<comment type="caution">
    <text evidence="6">The sequence shown here is derived from an EMBL/GenBank/DDBJ whole genome shotgun (WGS) entry which is preliminary data.</text>
</comment>
<dbReference type="Gene3D" id="3.40.190.10">
    <property type="entry name" value="Periplasmic binding protein-like II"/>
    <property type="match status" value="1"/>
</dbReference>
<keyword evidence="3" id="KW-0813">Transport</keyword>
<dbReference type="InterPro" id="IPR006311">
    <property type="entry name" value="TAT_signal"/>
</dbReference>
<proteinExistence type="inferred from homology"/>
<dbReference type="InterPro" id="IPR000914">
    <property type="entry name" value="SBP_5_dom"/>
</dbReference>
<sequence length="541" mass="58199">MTRSDSDAGGSGFLGEVAQRSLSRRSVLRWSAVAGLGAVLAPAVTACVGPSAPAGSASGTSTLTLGLNRSLVSLDNKLNQFDAAVTVQRAVRQALTEIGDDLKPQLVLAESFELTSPTQWTVKLRNDIKYSDGTKVAVEDVATALQMYSKVNGSFLAPQFPEWPTVNKKDDLTFTLDTKSPLPVLKTLMSNILITPAAANKAEELQTGVGTGPYKVASADRGTGTYKLVVNENYWGAKPSVNEINVRFMSEESSRVVALRSGEVDIVDSITPDSVAQLKSVEGIKIESITGTRYNQLFYNFRKPSSSPMSDPKVREALSYGFNSPSVIDGILGGTVTSAKGVVPQTLAGAVETGEYKYDPAKAKSMLAALGVSNLTIKVIWETGEFAGDVSIMESLVEMMKEIGVKAELQQFQPGGDISTWRQGKAGDWDLLGNGYGNQTGLALTNLQGMYAGTAEKEVTRDTYHGFIFPEISSQIIKATSETDEAAREKLLAQVQKDIWAKWPCMWSFIPNAVLARRVRVEGIKLRPTNSYQLSAVKVNG</sequence>
<organism evidence="6 7">
    <name type="scientific">Arthrobacter gyeryongensis</name>
    <dbReference type="NCBI Taxonomy" id="1650592"/>
    <lineage>
        <taxon>Bacteria</taxon>
        <taxon>Bacillati</taxon>
        <taxon>Actinomycetota</taxon>
        <taxon>Actinomycetes</taxon>
        <taxon>Micrococcales</taxon>
        <taxon>Micrococcaceae</taxon>
        <taxon>Arthrobacter</taxon>
    </lineage>
</organism>
<dbReference type="InterPro" id="IPR030678">
    <property type="entry name" value="Peptide/Ni-bd"/>
</dbReference>
<dbReference type="PANTHER" id="PTHR30290:SF10">
    <property type="entry name" value="PERIPLASMIC OLIGOPEPTIDE-BINDING PROTEIN-RELATED"/>
    <property type="match status" value="1"/>
</dbReference>
<name>A0ABP9SN20_9MICC</name>
<dbReference type="Pfam" id="PF00496">
    <property type="entry name" value="SBP_bac_5"/>
    <property type="match status" value="1"/>
</dbReference>